<keyword evidence="1" id="KW-0472">Membrane</keyword>
<reference evidence="2 3" key="1">
    <citation type="journal article" date="2017" name="Genome Announc.">
        <title>Complete Genome Sequences of Two Acetylene-Fermenting Pelobacter acetylenicus Strains.</title>
        <authorList>
            <person name="Sutton J.M."/>
            <person name="Baesman S.M."/>
            <person name="Fierst J.L."/>
            <person name="Poret-Peterson A.T."/>
            <person name="Oremland R.S."/>
            <person name="Dunlap D.S."/>
            <person name="Akob D.M."/>
        </authorList>
    </citation>
    <scope>NUCLEOTIDE SEQUENCE [LARGE SCALE GENOMIC DNA]</scope>
    <source>
        <strain evidence="2 3">SFB93</strain>
    </source>
</reference>
<organism evidence="2 3">
    <name type="scientific">Syntrophotalea acetylenivorans</name>
    <dbReference type="NCBI Taxonomy" id="1842532"/>
    <lineage>
        <taxon>Bacteria</taxon>
        <taxon>Pseudomonadati</taxon>
        <taxon>Thermodesulfobacteriota</taxon>
        <taxon>Desulfuromonadia</taxon>
        <taxon>Desulfuromonadales</taxon>
        <taxon>Syntrophotaleaceae</taxon>
        <taxon>Syntrophotalea</taxon>
    </lineage>
</organism>
<feature type="transmembrane region" description="Helical" evidence="1">
    <location>
        <begin position="33"/>
        <end position="59"/>
    </location>
</feature>
<dbReference type="Proteomes" id="UP000182517">
    <property type="component" value="Chromosome"/>
</dbReference>
<keyword evidence="3" id="KW-1185">Reference proteome</keyword>
<dbReference type="AlphaFoldDB" id="A0A1L3GLD0"/>
<name>A0A1L3GLD0_9BACT</name>
<gene>
    <name evidence="2" type="ORF">A7E78_00445</name>
</gene>
<evidence type="ECO:0000256" key="1">
    <source>
        <dbReference type="SAM" id="Phobius"/>
    </source>
</evidence>
<dbReference type="KEGG" id="pef:A7E78_00445"/>
<accession>A0A1L3GLD0</accession>
<protein>
    <submittedName>
        <fullName evidence="2">Uncharacterized protein</fullName>
    </submittedName>
</protein>
<dbReference type="EMBL" id="CP015519">
    <property type="protein sequence ID" value="APG26468.1"/>
    <property type="molecule type" value="Genomic_DNA"/>
</dbReference>
<sequence>MNELLCALCVLRGEMTFLNTLFTAELAKIAENILYRFILFTFSLGALCVLGGSIGRVSIMHMLINKNRVYHPFASLTREHRKKLCLE</sequence>
<proteinExistence type="predicted"/>
<keyword evidence="1" id="KW-0812">Transmembrane</keyword>
<evidence type="ECO:0000313" key="2">
    <source>
        <dbReference type="EMBL" id="APG26468.1"/>
    </source>
</evidence>
<keyword evidence="1" id="KW-1133">Transmembrane helix</keyword>
<evidence type="ECO:0000313" key="3">
    <source>
        <dbReference type="Proteomes" id="UP000182517"/>
    </source>
</evidence>